<comment type="caution">
    <text evidence="2">The sequence shown here is derived from an EMBL/GenBank/DDBJ whole genome shotgun (WGS) entry which is preliminary data.</text>
</comment>
<dbReference type="PANTHER" id="PTHR11439:SF524">
    <property type="entry name" value="RNA-DIRECTED DNA POLYMERASE, PROTEIN KINASE RLK-PELLE-DLSV FAMILY"/>
    <property type="match status" value="1"/>
</dbReference>
<feature type="domain" description="Reverse transcriptase Ty1/copia-type" evidence="1">
    <location>
        <begin position="11"/>
        <end position="142"/>
    </location>
</feature>
<reference evidence="2" key="1">
    <citation type="journal article" date="2019" name="Sci. Rep.">
        <title>Draft genome of Tanacetum cinerariifolium, the natural source of mosquito coil.</title>
        <authorList>
            <person name="Yamashiro T."/>
            <person name="Shiraishi A."/>
            <person name="Satake H."/>
            <person name="Nakayama K."/>
        </authorList>
    </citation>
    <scope>NUCLEOTIDE SEQUENCE</scope>
</reference>
<dbReference type="Pfam" id="PF07727">
    <property type="entry name" value="RVT_2"/>
    <property type="match status" value="1"/>
</dbReference>
<dbReference type="PANTHER" id="PTHR11439">
    <property type="entry name" value="GAG-POL-RELATED RETROTRANSPOSON"/>
    <property type="match status" value="1"/>
</dbReference>
<organism evidence="2">
    <name type="scientific">Tanacetum cinerariifolium</name>
    <name type="common">Dalmatian daisy</name>
    <name type="synonym">Chrysanthemum cinerariifolium</name>
    <dbReference type="NCBI Taxonomy" id="118510"/>
    <lineage>
        <taxon>Eukaryota</taxon>
        <taxon>Viridiplantae</taxon>
        <taxon>Streptophyta</taxon>
        <taxon>Embryophyta</taxon>
        <taxon>Tracheophyta</taxon>
        <taxon>Spermatophyta</taxon>
        <taxon>Magnoliopsida</taxon>
        <taxon>eudicotyledons</taxon>
        <taxon>Gunneridae</taxon>
        <taxon>Pentapetalae</taxon>
        <taxon>asterids</taxon>
        <taxon>campanulids</taxon>
        <taxon>Asterales</taxon>
        <taxon>Asteraceae</taxon>
        <taxon>Asteroideae</taxon>
        <taxon>Anthemideae</taxon>
        <taxon>Anthemidinae</taxon>
        <taxon>Tanacetum</taxon>
    </lineage>
</organism>
<evidence type="ECO:0000313" key="2">
    <source>
        <dbReference type="EMBL" id="GEU39765.1"/>
    </source>
</evidence>
<name>A0A6L2JV74_TANCI</name>
<gene>
    <name evidence="2" type="ORF">Tci_011743</name>
</gene>
<dbReference type="AlphaFoldDB" id="A0A6L2JV74"/>
<evidence type="ECO:0000259" key="1">
    <source>
        <dbReference type="Pfam" id="PF07727"/>
    </source>
</evidence>
<protein>
    <recommendedName>
        <fullName evidence="1">Reverse transcriptase Ty1/copia-type domain-containing protein</fullName>
    </recommendedName>
</protein>
<dbReference type="CDD" id="cd09272">
    <property type="entry name" value="RNase_HI_RT_Ty1"/>
    <property type="match status" value="1"/>
</dbReference>
<sequence>MCDEYKALIDNETWVLVPRPPNVKIVRSMWLYKHKYNVDGSLSRYKARLAANGHSQQQGIDCDETFSLVVKPATIRTVLSLAVSRQWPIYQLDVKNAFLHGHLTKTVYMHQPPGFTDSAHSDYVCLLQKSVYGLKQAPELGFNDFPAILFEPVSITTKPTHLFSSFTRGQAWLTYYYEYATEILERAQILNCNPCRTPDDTEKKLGPEESPVTDPTSYHSLAEALQYLTFTRPDLSYAVQHLCLYMHDPREPHLNAMKRILRYLRGTTNLGLQLFWSTTLQLIAYSDADWAGCPATHRTTSRYRVFLGDNLLTWSSKHQDMLSRSSAEAKYRGVANVVAETSWIHNLLLSFIPYFHSDLGLL</sequence>
<proteinExistence type="predicted"/>
<dbReference type="InterPro" id="IPR013103">
    <property type="entry name" value="RVT_2"/>
</dbReference>
<dbReference type="SUPFAM" id="SSF56672">
    <property type="entry name" value="DNA/RNA polymerases"/>
    <property type="match status" value="1"/>
</dbReference>
<dbReference type="EMBL" id="BKCJ010001214">
    <property type="protein sequence ID" value="GEU39765.1"/>
    <property type="molecule type" value="Genomic_DNA"/>
</dbReference>
<dbReference type="InterPro" id="IPR043502">
    <property type="entry name" value="DNA/RNA_pol_sf"/>
</dbReference>
<accession>A0A6L2JV74</accession>